<dbReference type="Proteomes" id="UP001056120">
    <property type="component" value="Linkage Group LG25"/>
</dbReference>
<sequence>MMDRSRSKRYYYDQDYDHMDTLPRTKPRYNNNGYSGGGHHYNPNNHHQRRNIGGSSSVGGGGGGGGGRKVQDPSSLMVTTSYRILCHDVKAGSVIGKSGSIIKAIRQHTGAWINVHELMPGDEERIIEISDTRRRDPDGRMPNFSPAQEALLLIHERILESDGGGYNLGYGGGDEDDEMYGSRGGVGGSRLVSRLVVSRMHVGCLLGKGGKIIEQMRMETKTHIRVLPRDHTIPRCVDMSEEIVQVVGDMNSVKNAIEIISSRLRESQHRDRSHFHNRLQSPDRFFPPEDEFMHHPSNITRRQSMDGPNYGSRLPGGLNSSRSFSHGSRPSGYVNDTGTSPVPDNSRSLYAEDLVFRILCPNSKVDSVIGQSDGFMELLQNEIGVEVRVADRVVGSDEQIIIISSDEGPDDDLFPAQEALLHIQTRILDLVPEKENVITTRLLLSAGEIGCLDGRDGFLAETKKMTGADIQILPRENLPQFVSVNDELVQIVGEIKAAREALVEVTLRLRSYIFQGFLQKDGQPSPFLAPSPVGSASNLEAASSNNTNPRETYTGNENTIASNQTTSVPVPAKNNGGSNNEAVHQTESGSCEDVPTAINRIAVPLVTRSTLEVVIPEYAVPKLITKSRNKLAQISELSGANVKLVDTSPDATEHIIQISGTPEQAERAQSLLQGFILSTQEDGP</sequence>
<organism evidence="1 2">
    <name type="scientific">Smallanthus sonchifolius</name>
    <dbReference type="NCBI Taxonomy" id="185202"/>
    <lineage>
        <taxon>Eukaryota</taxon>
        <taxon>Viridiplantae</taxon>
        <taxon>Streptophyta</taxon>
        <taxon>Embryophyta</taxon>
        <taxon>Tracheophyta</taxon>
        <taxon>Spermatophyta</taxon>
        <taxon>Magnoliopsida</taxon>
        <taxon>eudicotyledons</taxon>
        <taxon>Gunneridae</taxon>
        <taxon>Pentapetalae</taxon>
        <taxon>asterids</taxon>
        <taxon>campanulids</taxon>
        <taxon>Asterales</taxon>
        <taxon>Asteraceae</taxon>
        <taxon>Asteroideae</taxon>
        <taxon>Heliantheae alliance</taxon>
        <taxon>Millerieae</taxon>
        <taxon>Smallanthus</taxon>
    </lineage>
</organism>
<gene>
    <name evidence="1" type="ORF">L1987_76137</name>
</gene>
<proteinExistence type="predicted"/>
<protein>
    <submittedName>
        <fullName evidence="1">Uncharacterized protein</fullName>
    </submittedName>
</protein>
<reference evidence="1 2" key="2">
    <citation type="journal article" date="2022" name="Mol. Ecol. Resour.">
        <title>The genomes of chicory, endive, great burdock and yacon provide insights into Asteraceae paleo-polyploidization history and plant inulin production.</title>
        <authorList>
            <person name="Fan W."/>
            <person name="Wang S."/>
            <person name="Wang H."/>
            <person name="Wang A."/>
            <person name="Jiang F."/>
            <person name="Liu H."/>
            <person name="Zhao H."/>
            <person name="Xu D."/>
            <person name="Zhang Y."/>
        </authorList>
    </citation>
    <scope>NUCLEOTIDE SEQUENCE [LARGE SCALE GENOMIC DNA]</scope>
    <source>
        <strain evidence="2">cv. Yunnan</strain>
        <tissue evidence="1">Leaves</tissue>
    </source>
</reference>
<accession>A0ACB9A950</accession>
<keyword evidence="2" id="KW-1185">Reference proteome</keyword>
<dbReference type="EMBL" id="CM042042">
    <property type="protein sequence ID" value="KAI3705888.1"/>
    <property type="molecule type" value="Genomic_DNA"/>
</dbReference>
<name>A0ACB9A950_9ASTR</name>
<evidence type="ECO:0000313" key="1">
    <source>
        <dbReference type="EMBL" id="KAI3705888.1"/>
    </source>
</evidence>
<evidence type="ECO:0000313" key="2">
    <source>
        <dbReference type="Proteomes" id="UP001056120"/>
    </source>
</evidence>
<reference evidence="2" key="1">
    <citation type="journal article" date="2022" name="Mol. Ecol. Resour.">
        <title>The genomes of chicory, endive, great burdock and yacon provide insights into Asteraceae palaeo-polyploidization history and plant inulin production.</title>
        <authorList>
            <person name="Fan W."/>
            <person name="Wang S."/>
            <person name="Wang H."/>
            <person name="Wang A."/>
            <person name="Jiang F."/>
            <person name="Liu H."/>
            <person name="Zhao H."/>
            <person name="Xu D."/>
            <person name="Zhang Y."/>
        </authorList>
    </citation>
    <scope>NUCLEOTIDE SEQUENCE [LARGE SCALE GENOMIC DNA]</scope>
    <source>
        <strain evidence="2">cv. Yunnan</strain>
    </source>
</reference>
<comment type="caution">
    <text evidence="1">The sequence shown here is derived from an EMBL/GenBank/DDBJ whole genome shotgun (WGS) entry which is preliminary data.</text>
</comment>